<organism evidence="9 10">
    <name type="scientific">Bifidobacterium animalis subsp. lactis CNCM I-2494</name>
    <dbReference type="NCBI Taxonomy" id="1042403"/>
    <lineage>
        <taxon>Bacteria</taxon>
        <taxon>Bacillati</taxon>
        <taxon>Actinomycetota</taxon>
        <taxon>Actinomycetes</taxon>
        <taxon>Bifidobacteriales</taxon>
        <taxon>Bifidobacteriaceae</taxon>
        <taxon>Bifidobacterium</taxon>
    </lineage>
</organism>
<dbReference type="AlphaFoldDB" id="A0A806FHN0"/>
<dbReference type="NCBIfam" id="TIGR00651">
    <property type="entry name" value="pta"/>
    <property type="match status" value="1"/>
</dbReference>
<dbReference type="PANTHER" id="PTHR43356">
    <property type="entry name" value="PHOSPHATE ACETYLTRANSFERASE"/>
    <property type="match status" value="1"/>
</dbReference>
<protein>
    <recommendedName>
        <fullName evidence="4">Phosphate acetyltransferase</fullName>
        <ecNumber evidence="3">2.3.1.8</ecNumber>
    </recommendedName>
    <alternativeName>
        <fullName evidence="7">Phosphotransacetylase</fullName>
    </alternativeName>
</protein>
<evidence type="ECO:0000313" key="10">
    <source>
        <dbReference type="Proteomes" id="UP000008394"/>
    </source>
</evidence>
<feature type="domain" description="Phosphate acetyl/butaryl transferase" evidence="8">
    <location>
        <begin position="298"/>
        <end position="615"/>
    </location>
</feature>
<dbReference type="Gene3D" id="3.40.50.10750">
    <property type="entry name" value="Isocitrate/Isopropylmalate dehydrogenase-like"/>
    <property type="match status" value="1"/>
</dbReference>
<evidence type="ECO:0000256" key="5">
    <source>
        <dbReference type="ARBA" id="ARBA00022679"/>
    </source>
</evidence>
<gene>
    <name evidence="9" type="ORF">BALAC2494_00514</name>
</gene>
<evidence type="ECO:0000256" key="4">
    <source>
        <dbReference type="ARBA" id="ARBA00021528"/>
    </source>
</evidence>
<dbReference type="InterPro" id="IPR042113">
    <property type="entry name" value="P_AcTrfase_dom1"/>
</dbReference>
<keyword evidence="5 9" id="KW-0808">Transferase</keyword>
<reference evidence="9 10" key="1">
    <citation type="journal article" date="2011" name="J. Bacteriol.">
        <title>Genome Sequence of the Probiotic Strain Bifidobacterium animalis subsp. lactis CNCM I-2494.</title>
        <authorList>
            <person name="Chervaux C."/>
            <person name="Grimaldi C."/>
            <person name="Bolotin A."/>
            <person name="Quinquis B."/>
            <person name="Legrain-Raspaud S."/>
            <person name="van Hylckama Vlieg J.E."/>
            <person name="Denariaz G."/>
            <person name="Smokvina T."/>
        </authorList>
    </citation>
    <scope>NUCLEOTIDE SEQUENCE [LARGE SCALE GENOMIC DNA]</scope>
    <source>
        <strain evidence="9 10">CNCM I-2494</strain>
    </source>
</reference>
<dbReference type="Proteomes" id="UP000008394">
    <property type="component" value="Chromosome"/>
</dbReference>
<dbReference type="Pfam" id="PF13500">
    <property type="entry name" value="AAA_26"/>
    <property type="match status" value="1"/>
</dbReference>
<evidence type="ECO:0000256" key="2">
    <source>
        <dbReference type="ARBA" id="ARBA00004989"/>
    </source>
</evidence>
<dbReference type="NCBIfam" id="NF004167">
    <property type="entry name" value="PRK05632.1"/>
    <property type="match status" value="1"/>
</dbReference>
<comment type="pathway">
    <text evidence="2">Metabolic intermediate biosynthesis; acetyl-CoA biosynthesis; acetyl-CoA from acetate: step 2/2.</text>
</comment>
<dbReference type="InterPro" id="IPR004614">
    <property type="entry name" value="P_AcTrfase"/>
</dbReference>
<dbReference type="Pfam" id="PF01515">
    <property type="entry name" value="PTA_PTB"/>
    <property type="match status" value="1"/>
</dbReference>
<sequence length="622" mass="66932">MLSICYPSHNAEYPIPIQNVTCVTFSWQLQNNRSATPPSQLQWSACTTQSHVRQIIDFKGVIVSLKNVSIISPEPGDGRNVVALGVVDMLAHTAKTSIFRPAVQADENLTDALLSVVSVLQTREQAVGVTLHDARLDKDNARQQIVSKFIDTNAEINPQIRVIVGSDRTNVGDPERFTFNADVSADLQSPVLLSVSSMGRTPDEIRETIDACREVVANAGTQVIGVFITDCTNSALPTLTDEFVSYDLPTWPLPLVELGSADTNVKAALDAFDEHVDKESLLNVLDTPFVPPTTPFAFQYDLLARAKKDKKTIVLPEGEDDRIITAANYLLQSNVVDLVIIGDRNEILARGEKLGLKALDQAKFVSIDDKHLLDTMVPKLCELRAKKGMTPDVALKTLRDTNYFGTMLIVLGMADGLVSGAISSTANTVRPALQLIKTKPGVSSVSGAFLMCLKDHVSVFADCAINLDPDPQQLADIAIQSAETAKAFSIDPKIGLLSYSTLGSGKGPDVDLVVEATSIAQNKRPDLPIVGPIQFDAAWSKTVARVKAFGNPIAGNVTVFVFPDLDAGNICYKAVQRTSGAVAIGPVLQGLNRPVNDLSRGALVQDIINTIALTAIEAQSNE</sequence>
<name>A0A806FHN0_BIFAN</name>
<dbReference type="KEGG" id="bnm:BALAC2494_00514"/>
<dbReference type="NCBIfam" id="NF007233">
    <property type="entry name" value="PRK09653.1"/>
    <property type="match status" value="1"/>
</dbReference>
<dbReference type="PANTHER" id="PTHR43356:SF3">
    <property type="entry name" value="PHOSPHATE ACETYLTRANSFERASE"/>
    <property type="match status" value="1"/>
</dbReference>
<dbReference type="EC" id="2.3.1.8" evidence="3"/>
<dbReference type="Gene3D" id="3.40.50.10950">
    <property type="match status" value="1"/>
</dbReference>
<dbReference type="InterPro" id="IPR002505">
    <property type="entry name" value="PTA_PTB"/>
</dbReference>
<dbReference type="GO" id="GO:0008959">
    <property type="term" value="F:phosphate acetyltransferase activity"/>
    <property type="evidence" value="ECO:0007669"/>
    <property type="project" value="UniProtKB-EC"/>
</dbReference>
<evidence type="ECO:0000256" key="7">
    <source>
        <dbReference type="ARBA" id="ARBA00031108"/>
    </source>
</evidence>
<comment type="catalytic activity">
    <reaction evidence="1">
        <text>acetyl-CoA + phosphate = acetyl phosphate + CoA</text>
        <dbReference type="Rhea" id="RHEA:19521"/>
        <dbReference type="ChEBI" id="CHEBI:22191"/>
        <dbReference type="ChEBI" id="CHEBI:43474"/>
        <dbReference type="ChEBI" id="CHEBI:57287"/>
        <dbReference type="ChEBI" id="CHEBI:57288"/>
        <dbReference type="EC" id="2.3.1.8"/>
    </reaction>
</comment>
<evidence type="ECO:0000313" key="9">
    <source>
        <dbReference type="EMBL" id="AEK30425.1"/>
    </source>
</evidence>
<keyword evidence="6 9" id="KW-0012">Acyltransferase</keyword>
<evidence type="ECO:0000256" key="6">
    <source>
        <dbReference type="ARBA" id="ARBA00023315"/>
    </source>
</evidence>
<dbReference type="InterPro" id="IPR050500">
    <property type="entry name" value="Phos_Acetyltrans/Butyryltrans"/>
</dbReference>
<dbReference type="EMBL" id="CP002915">
    <property type="protein sequence ID" value="AEK30425.1"/>
    <property type="molecule type" value="Genomic_DNA"/>
</dbReference>
<evidence type="ECO:0000259" key="8">
    <source>
        <dbReference type="Pfam" id="PF01515"/>
    </source>
</evidence>
<accession>A0A806FHN0</accession>
<dbReference type="InterPro" id="IPR042112">
    <property type="entry name" value="P_AcTrfase_dom2"/>
</dbReference>
<evidence type="ECO:0000256" key="3">
    <source>
        <dbReference type="ARBA" id="ARBA00012707"/>
    </source>
</evidence>
<dbReference type="SUPFAM" id="SSF53659">
    <property type="entry name" value="Isocitrate/Isopropylmalate dehydrogenase-like"/>
    <property type="match status" value="1"/>
</dbReference>
<proteinExistence type="predicted"/>
<evidence type="ECO:0000256" key="1">
    <source>
        <dbReference type="ARBA" id="ARBA00000705"/>
    </source>
</evidence>